<organism evidence="1 2">
    <name type="scientific">Vibrio harveyi</name>
    <name type="common">Beneckea harveyi</name>
    <dbReference type="NCBI Taxonomy" id="669"/>
    <lineage>
        <taxon>Bacteria</taxon>
        <taxon>Pseudomonadati</taxon>
        <taxon>Pseudomonadota</taxon>
        <taxon>Gammaproteobacteria</taxon>
        <taxon>Vibrionales</taxon>
        <taxon>Vibrionaceae</taxon>
        <taxon>Vibrio</taxon>
    </lineage>
</organism>
<proteinExistence type="predicted"/>
<evidence type="ECO:0000313" key="1">
    <source>
        <dbReference type="EMBL" id="EKM31697.1"/>
    </source>
</evidence>
<evidence type="ECO:0000313" key="2">
    <source>
        <dbReference type="Proteomes" id="UP000008367"/>
    </source>
</evidence>
<dbReference type="EMBL" id="AJSR01001071">
    <property type="protein sequence ID" value="EKM31697.1"/>
    <property type="molecule type" value="Genomic_DNA"/>
</dbReference>
<dbReference type="Proteomes" id="UP000008367">
    <property type="component" value="Unassembled WGS sequence"/>
</dbReference>
<name>A0A454CZ73_VIBHA</name>
<accession>A0A454CZ73</accession>
<comment type="caution">
    <text evidence="1">The sequence shown here is derived from an EMBL/GenBank/DDBJ whole genome shotgun (WGS) entry which is preliminary data.</text>
</comment>
<sequence>MKVLNWDLN</sequence>
<reference evidence="1 2" key="1">
    <citation type="submission" date="2012-10" db="EMBL/GenBank/DDBJ databases">
        <title>Genome sequence of Vibrio Cholerae HENC-02.</title>
        <authorList>
            <person name="Eppinger M."/>
            <person name="Hasan N.A."/>
            <person name="Sengamalay N."/>
            <person name="Hine E."/>
            <person name="Su Q."/>
            <person name="Daugherty S.C."/>
            <person name="Young S."/>
            <person name="Sadzewicz L."/>
            <person name="Tallon L."/>
            <person name="Cebula T.A."/>
            <person name="Ravel J."/>
            <person name="Colwell R.R."/>
        </authorList>
    </citation>
    <scope>NUCLEOTIDE SEQUENCE [LARGE SCALE GENOMIC DNA]</scope>
    <source>
        <strain evidence="1 2">HENC-02</strain>
    </source>
</reference>
<protein>
    <submittedName>
        <fullName evidence="1">Uncharacterized protein</fullName>
    </submittedName>
</protein>
<gene>
    <name evidence="1" type="ORF">VCHENC02_2691A</name>
</gene>
<feature type="non-terminal residue" evidence="1">
    <location>
        <position position="9"/>
    </location>
</feature>